<dbReference type="AlphaFoldDB" id="A0A2A9NLL1"/>
<accession>A0A2A9NLL1</accession>
<proteinExistence type="inferred from homology"/>
<dbReference type="Pfam" id="PF13409">
    <property type="entry name" value="GST_N_2"/>
    <property type="match status" value="1"/>
</dbReference>
<evidence type="ECO:0000313" key="4">
    <source>
        <dbReference type="Proteomes" id="UP000242287"/>
    </source>
</evidence>
<dbReference type="InterPro" id="IPR054416">
    <property type="entry name" value="GST_UstS-like_C"/>
</dbReference>
<evidence type="ECO:0000256" key="1">
    <source>
        <dbReference type="ARBA" id="ARBA00007409"/>
    </source>
</evidence>
<dbReference type="STRING" id="703135.A0A2A9NLL1"/>
<reference evidence="3 4" key="1">
    <citation type="submission" date="2014-02" db="EMBL/GenBank/DDBJ databases">
        <title>Transposable element dynamics among asymbiotic and ectomycorrhizal Amanita fungi.</title>
        <authorList>
            <consortium name="DOE Joint Genome Institute"/>
            <person name="Hess J."/>
            <person name="Skrede I."/>
            <person name="Wolfe B."/>
            <person name="LaButti K."/>
            <person name="Ohm R.A."/>
            <person name="Grigoriev I.V."/>
            <person name="Pringle A."/>
        </authorList>
    </citation>
    <scope>NUCLEOTIDE SEQUENCE [LARGE SCALE GENOMIC DNA]</scope>
    <source>
        <strain evidence="3 4">SKay4041</strain>
    </source>
</reference>
<evidence type="ECO:0000313" key="3">
    <source>
        <dbReference type="EMBL" id="PFH48600.1"/>
    </source>
</evidence>
<dbReference type="SUPFAM" id="SSF47616">
    <property type="entry name" value="GST C-terminal domain-like"/>
    <property type="match status" value="1"/>
</dbReference>
<gene>
    <name evidence="3" type="ORF">AMATHDRAFT_149507</name>
</gene>
<feature type="domain" description="GST N-terminal" evidence="2">
    <location>
        <begin position="11"/>
        <end position="102"/>
    </location>
</feature>
<dbReference type="InterPro" id="IPR036282">
    <property type="entry name" value="Glutathione-S-Trfase_C_sf"/>
</dbReference>
<name>A0A2A9NLL1_9AGAR</name>
<protein>
    <recommendedName>
        <fullName evidence="2">GST N-terminal domain-containing protein</fullName>
    </recommendedName>
</protein>
<keyword evidence="4" id="KW-1185">Reference proteome</keyword>
<dbReference type="OrthoDB" id="4951845at2759"/>
<dbReference type="InterPro" id="IPR004045">
    <property type="entry name" value="Glutathione_S-Trfase_N"/>
</dbReference>
<evidence type="ECO:0000259" key="2">
    <source>
        <dbReference type="PROSITE" id="PS50404"/>
    </source>
</evidence>
<dbReference type="Pfam" id="PF22041">
    <property type="entry name" value="GST_C_7"/>
    <property type="match status" value="1"/>
</dbReference>
<comment type="similarity">
    <text evidence="1">Belongs to the GST superfamily.</text>
</comment>
<dbReference type="Gene3D" id="3.40.30.10">
    <property type="entry name" value="Glutaredoxin"/>
    <property type="match status" value="1"/>
</dbReference>
<dbReference type="Proteomes" id="UP000242287">
    <property type="component" value="Unassembled WGS sequence"/>
</dbReference>
<dbReference type="PROSITE" id="PS50404">
    <property type="entry name" value="GST_NTER"/>
    <property type="match status" value="1"/>
</dbReference>
<organism evidence="3 4">
    <name type="scientific">Amanita thiersii Skay4041</name>
    <dbReference type="NCBI Taxonomy" id="703135"/>
    <lineage>
        <taxon>Eukaryota</taxon>
        <taxon>Fungi</taxon>
        <taxon>Dikarya</taxon>
        <taxon>Basidiomycota</taxon>
        <taxon>Agaricomycotina</taxon>
        <taxon>Agaricomycetes</taxon>
        <taxon>Agaricomycetidae</taxon>
        <taxon>Agaricales</taxon>
        <taxon>Pluteineae</taxon>
        <taxon>Amanitaceae</taxon>
        <taxon>Amanita</taxon>
    </lineage>
</organism>
<dbReference type="SUPFAM" id="SSF52833">
    <property type="entry name" value="Thioredoxin-like"/>
    <property type="match status" value="1"/>
</dbReference>
<dbReference type="EMBL" id="KZ302056">
    <property type="protein sequence ID" value="PFH48600.1"/>
    <property type="molecule type" value="Genomic_DNA"/>
</dbReference>
<dbReference type="InterPro" id="IPR036249">
    <property type="entry name" value="Thioredoxin-like_sf"/>
</dbReference>
<dbReference type="PANTHER" id="PTHR44051">
    <property type="entry name" value="GLUTATHIONE S-TRANSFERASE-RELATED"/>
    <property type="match status" value="1"/>
</dbReference>
<dbReference type="Gene3D" id="1.20.1050.10">
    <property type="match status" value="1"/>
</dbReference>
<dbReference type="PANTHER" id="PTHR44051:SF8">
    <property type="entry name" value="GLUTATHIONE S-TRANSFERASE GSTA"/>
    <property type="match status" value="1"/>
</dbReference>
<sequence length="251" mass="29046">MIETITLYDIPSPIVPGIAWSPNAWKVRYALNYKGLPHKTEWVEYPDIKDKCIELGIEPTSTRSDGSLYYSIPAIYDPNTKSSIADSYRIVLYLERTYPNTPRLMPKGTEALQSFPLYSHAMGPDIPILKFNILPTFRLLNPRSQEFYRSVREKIHRVKLEEIEPKGEKAEVMWKRVKESYDKLDGYYRLSGGPYLMGETLSYVDIAIASLSAWIRSLHGKDSDKWKDIISWNDGRWGRLVESLEKYATIN</sequence>